<accession>E8LHM5</accession>
<protein>
    <recommendedName>
        <fullName evidence="4">Outer membrane insertion signal domain protein</fullName>
    </recommendedName>
</protein>
<dbReference type="AlphaFoldDB" id="E8LHM5"/>
<dbReference type="OrthoDB" id="7056673at2"/>
<evidence type="ECO:0008006" key="4">
    <source>
        <dbReference type="Google" id="ProtNLM"/>
    </source>
</evidence>
<evidence type="ECO:0000313" key="2">
    <source>
        <dbReference type="EMBL" id="EFY07987.1"/>
    </source>
</evidence>
<name>E8LHM5_SUCHY</name>
<dbReference type="HOGENOM" id="CLU_1008060_0_0_6"/>
<proteinExistence type="predicted"/>
<sequence>MKKFSVLALAAAAAFIGTAEASFWMNASGSHNSDADLSGAQGDVSISTYNIVGGYDFVTVGYKRTDYDFSSSSSDWYDSLNYLYVDLHHNFALNDTFGVFGGLTLASGFEDDFHFDDNYSISPRAGISISFTDRITGFAGAYAQFNEVDNKYLPILGVKIGNDSERGLSGSIAYPATRINYRFNSMLALEGTFLTIKDLYQLSDDSSKLKKGYVFEEGYGVSGGVVLTPLKGMSVRAGIQSYFDREYTYYDHGGNERSSVDVDPSVGFYANLSYGF</sequence>
<gene>
    <name evidence="2" type="ORF">HMPREF9444_00141</name>
</gene>
<dbReference type="EMBL" id="AEVO01000007">
    <property type="protein sequence ID" value="EFY07987.1"/>
    <property type="molecule type" value="Genomic_DNA"/>
</dbReference>
<feature type="signal peptide" evidence="1">
    <location>
        <begin position="1"/>
        <end position="21"/>
    </location>
</feature>
<comment type="caution">
    <text evidence="2">The sequence shown here is derived from an EMBL/GenBank/DDBJ whole genome shotgun (WGS) entry which is preliminary data.</text>
</comment>
<feature type="chain" id="PRO_5003227034" description="Outer membrane insertion signal domain protein" evidence="1">
    <location>
        <begin position="22"/>
        <end position="276"/>
    </location>
</feature>
<keyword evidence="3" id="KW-1185">Reference proteome</keyword>
<evidence type="ECO:0000256" key="1">
    <source>
        <dbReference type="SAM" id="SignalP"/>
    </source>
</evidence>
<dbReference type="RefSeq" id="WP_009142368.1">
    <property type="nucleotide sequence ID" value="NZ_GL830945.1"/>
</dbReference>
<evidence type="ECO:0000313" key="3">
    <source>
        <dbReference type="Proteomes" id="UP000018458"/>
    </source>
</evidence>
<dbReference type="Proteomes" id="UP000018458">
    <property type="component" value="Unassembled WGS sequence"/>
</dbReference>
<reference evidence="2 3" key="1">
    <citation type="submission" date="2011-01" db="EMBL/GenBank/DDBJ databases">
        <authorList>
            <person name="Weinstock G."/>
            <person name="Sodergren E."/>
            <person name="Clifton S."/>
            <person name="Fulton L."/>
            <person name="Fulton B."/>
            <person name="Courtney L."/>
            <person name="Fronick C."/>
            <person name="Harrison M."/>
            <person name="Strong C."/>
            <person name="Farmer C."/>
            <person name="Delahaunty K."/>
            <person name="Markovic C."/>
            <person name="Hall O."/>
            <person name="Minx P."/>
            <person name="Tomlinson C."/>
            <person name="Mitreva M."/>
            <person name="Hou S."/>
            <person name="Chen J."/>
            <person name="Wollam A."/>
            <person name="Pepin K.H."/>
            <person name="Johnson M."/>
            <person name="Bhonagiri V."/>
            <person name="Zhang X."/>
            <person name="Suruliraj S."/>
            <person name="Warren W."/>
            <person name="Chinwalla A."/>
            <person name="Mardis E.R."/>
            <person name="Wilson R.K."/>
        </authorList>
    </citation>
    <scope>NUCLEOTIDE SEQUENCE [LARGE SCALE GENOMIC DNA]</scope>
    <source>
        <strain evidence="3">DSM 22608 / JCM 16073 / KCTC 15190 / YIT 12066</strain>
    </source>
</reference>
<organism evidence="2 3">
    <name type="scientific">Succinatimonas hippei (strain DSM 22608 / JCM 16073 / KCTC 15190 / YIT 12066)</name>
    <dbReference type="NCBI Taxonomy" id="762983"/>
    <lineage>
        <taxon>Bacteria</taxon>
        <taxon>Pseudomonadati</taxon>
        <taxon>Pseudomonadota</taxon>
        <taxon>Gammaproteobacteria</taxon>
        <taxon>Aeromonadales</taxon>
        <taxon>Succinivibrionaceae</taxon>
        <taxon>Succinatimonas</taxon>
    </lineage>
</organism>
<dbReference type="eggNOG" id="ENOG503322D">
    <property type="taxonomic scope" value="Bacteria"/>
</dbReference>
<keyword evidence="1" id="KW-0732">Signal</keyword>